<dbReference type="InterPro" id="IPR012337">
    <property type="entry name" value="RNaseH-like_sf"/>
</dbReference>
<dbReference type="InterPro" id="IPR036388">
    <property type="entry name" value="WH-like_DNA-bd_sf"/>
</dbReference>
<dbReference type="GO" id="GO:0000723">
    <property type="term" value="P:telomere maintenance"/>
    <property type="evidence" value="ECO:0007669"/>
    <property type="project" value="TreeGrafter"/>
</dbReference>
<evidence type="ECO:0000256" key="7">
    <source>
        <dbReference type="ARBA" id="ARBA00023125"/>
    </source>
</evidence>
<evidence type="ECO:0000256" key="1">
    <source>
        <dbReference type="ARBA" id="ARBA00001947"/>
    </source>
</evidence>
<comment type="similarity">
    <text evidence="2">Belongs to the helicase family. RecQ subfamily.</text>
</comment>
<dbReference type="SMART" id="SM00341">
    <property type="entry name" value="HRDC"/>
    <property type="match status" value="1"/>
</dbReference>
<dbReference type="InterPro" id="IPR036390">
    <property type="entry name" value="WH_DNA-bd_sf"/>
</dbReference>
<dbReference type="SMART" id="SM00956">
    <property type="entry name" value="RQC"/>
    <property type="match status" value="1"/>
</dbReference>
<dbReference type="FunFam" id="3.40.50.300:FF:001023">
    <property type="entry name" value="Werner syndrome RecQ like helicase"/>
    <property type="match status" value="1"/>
</dbReference>
<dbReference type="SUPFAM" id="SSF46785">
    <property type="entry name" value="Winged helix' DNA-binding domain"/>
    <property type="match status" value="1"/>
</dbReference>
<feature type="domain" description="Helicase ATP-binding" evidence="12">
    <location>
        <begin position="365"/>
        <end position="531"/>
    </location>
</feature>
<accession>A0AAY5ETP1</accession>
<dbReference type="GO" id="GO:0005524">
    <property type="term" value="F:ATP binding"/>
    <property type="evidence" value="ECO:0007669"/>
    <property type="project" value="UniProtKB-KW"/>
</dbReference>
<dbReference type="Pfam" id="PF01612">
    <property type="entry name" value="DNA_pol_A_exo1"/>
    <property type="match status" value="1"/>
</dbReference>
<keyword evidence="7" id="KW-0238">DNA-binding</keyword>
<dbReference type="SMART" id="SM00487">
    <property type="entry name" value="DEXDc"/>
    <property type="match status" value="1"/>
</dbReference>
<dbReference type="Pfam" id="PF00271">
    <property type="entry name" value="Helicase_C"/>
    <property type="match status" value="1"/>
</dbReference>
<evidence type="ECO:0000256" key="3">
    <source>
        <dbReference type="ARBA" id="ARBA00022741"/>
    </source>
</evidence>
<dbReference type="GO" id="GO:0043138">
    <property type="term" value="F:3'-5' DNA helicase activity"/>
    <property type="evidence" value="ECO:0007669"/>
    <property type="project" value="UniProtKB-EC"/>
</dbReference>
<evidence type="ECO:0000256" key="9">
    <source>
        <dbReference type="ARBA" id="ARBA00034617"/>
    </source>
</evidence>
<evidence type="ECO:0000256" key="4">
    <source>
        <dbReference type="ARBA" id="ARBA00022801"/>
    </source>
</evidence>
<dbReference type="SUPFAM" id="SSF52540">
    <property type="entry name" value="P-loop containing nucleoside triphosphate hydrolases"/>
    <property type="match status" value="1"/>
</dbReference>
<dbReference type="SMART" id="SM00490">
    <property type="entry name" value="HELICc"/>
    <property type="match status" value="1"/>
</dbReference>
<dbReference type="GO" id="GO:0005654">
    <property type="term" value="C:nucleoplasm"/>
    <property type="evidence" value="ECO:0007669"/>
    <property type="project" value="TreeGrafter"/>
</dbReference>
<dbReference type="FunFam" id="1.10.150.80:FF:000005">
    <property type="entry name" value="Werner syndrome ATP-dependent helicase homolog"/>
    <property type="match status" value="1"/>
</dbReference>
<dbReference type="NCBIfam" id="TIGR00614">
    <property type="entry name" value="recQ_fam"/>
    <property type="match status" value="1"/>
</dbReference>
<dbReference type="AlphaFoldDB" id="A0AAY5ETP1"/>
<sequence>MFNIKKKKNPYSQWNFFLIQQEQSCCMYKKNILEADLPHLEFTGTVIYSQEKNDCSFLSEDLRSSLAPGSAVGFDLEWPPSFTKGKSKKVALVQLCATEEKCYLFHISSMSGFPPGLKMLLEDENIRKVGVGIEGDKWKLLSDYDVKMKSFVELSDLANDKLKCMEKWSLDGLVKHLFKKKLFKNNDVRCGHWDDFELTQEQKHYAATDAYVSVVCRQTLIICIFLNCRTQRLVEDISNNVACLRDLLKCTTDMAEVTVEECSSNGSKDRTVYIQNAKTNAMDYEADQKNRNSNLSGEQTVKPFEQDGKPSAEMVQRECVMSLDISEYELQMLEMMAKQEEQEEQSILAFKHMALFCRVQWKVIQSIFDHRRDNLVVMATGYGKSLCFQFPPVYCKNISIVISPLIALMEDQVMQLRMSNIPACFLGSAQTQNVFADLRKGCFRVVYMTPEFCSGNIPLLHELNDSTGIVLIAVDEAHCISHWGHNFRGVYRDLGKLKRSLPDVPIVALTATASSSIRQDIVKSLHLKNPLVTCTSFDRPNLYLDVTRKTGDIIQDLKPLLVKQTWGDYKFEGAAIVYCPSKKETERVAAALAKLGIRCGVYHAGLSIQKRKDTQYQFMRDEIQCVVATIAFGMGINKPDIRKVIHYGAPKEMESYYQEMGRAGRDGMPSACHVLWLPGDMCLNRFLLIQTVSNKFRGYQMEMMAKMEKYLKSTKCRRKLILSHFEDKQLRKITSGIMGTSKCCDNCKSGLGPIGGHLEPTMQDFGPHAFQLMGAVSAMGERFGITAPILLLRGSNSQKVPDRFRQQSLFGAGRGISEAWWRALSRELIFEKYLMESTGCNKFTTLCKLTPKGRSWLSNSQDEKHRTLFLHPNIDLCPRSVSSIQHGDFLWSCVCCALLKTELYGKLVVERQKLASIKDVPPAILATNKILLDMAKLRPCTVARLKMVDGVSEAKAAMLSPLLQMVAEFCQAHNLQVSATPCPGQTCGTQAAIAFALPLTYNVAVSYRLFQTEGKSLWQVADARSLPVAVVESHLLQAQRANHPLHTERAGLSPSIYNTITRIISSPPLNLSDFRSIRALVPEDISTFLIRLCVAKLLAEGVPPRRLPASTPSEDHHLSWIEPQVSALVKDNEATCLH</sequence>
<dbReference type="PROSITE" id="PS51192">
    <property type="entry name" value="HELICASE_ATP_BIND_1"/>
    <property type="match status" value="1"/>
</dbReference>
<dbReference type="GO" id="GO:0009378">
    <property type="term" value="F:four-way junction helicase activity"/>
    <property type="evidence" value="ECO:0007669"/>
    <property type="project" value="TreeGrafter"/>
</dbReference>
<dbReference type="CDD" id="cd06141">
    <property type="entry name" value="WRN_exo"/>
    <property type="match status" value="1"/>
</dbReference>
<dbReference type="InterPro" id="IPR014001">
    <property type="entry name" value="Helicase_ATP-bd"/>
</dbReference>
<dbReference type="Gene3D" id="1.10.10.10">
    <property type="entry name" value="Winged helix-like DNA-binding domain superfamily/Winged helix DNA-binding domain"/>
    <property type="match status" value="1"/>
</dbReference>
<keyword evidence="6" id="KW-0067">ATP-binding</keyword>
<dbReference type="GO" id="GO:0000724">
    <property type="term" value="P:double-strand break repair via homologous recombination"/>
    <property type="evidence" value="ECO:0007669"/>
    <property type="project" value="TreeGrafter"/>
</dbReference>
<dbReference type="CDD" id="cd18794">
    <property type="entry name" value="SF2_C_RecQ"/>
    <property type="match status" value="1"/>
</dbReference>
<dbReference type="GO" id="GO:0008408">
    <property type="term" value="F:3'-5' exonuclease activity"/>
    <property type="evidence" value="ECO:0007669"/>
    <property type="project" value="InterPro"/>
</dbReference>
<reference evidence="14 15" key="1">
    <citation type="submission" date="2020-05" db="EMBL/GenBank/DDBJ databases">
        <title>Electrophorus electricus (electric eel) genome, fEleEle1, primary haplotype.</title>
        <authorList>
            <person name="Myers G."/>
            <person name="Meyer A."/>
            <person name="Fedrigo O."/>
            <person name="Formenti G."/>
            <person name="Rhie A."/>
            <person name="Tracey A."/>
            <person name="Sims Y."/>
            <person name="Jarvis E.D."/>
        </authorList>
    </citation>
    <scope>NUCLEOTIDE SEQUENCE [LARGE SCALE GENOMIC DNA]</scope>
</reference>
<dbReference type="EC" id="5.6.2.4" evidence="10"/>
<dbReference type="PROSITE" id="PS51194">
    <property type="entry name" value="HELICASE_CTER"/>
    <property type="match status" value="1"/>
</dbReference>
<dbReference type="InterPro" id="IPR036397">
    <property type="entry name" value="RNaseH_sf"/>
</dbReference>
<comment type="cofactor">
    <cofactor evidence="1">
        <name>Zn(2+)</name>
        <dbReference type="ChEBI" id="CHEBI:29105"/>
    </cofactor>
</comment>
<keyword evidence="4" id="KW-0378">Hydrolase</keyword>
<organism evidence="14 15">
    <name type="scientific">Electrophorus electricus</name>
    <name type="common">Electric eel</name>
    <name type="synonym">Gymnotus electricus</name>
    <dbReference type="NCBI Taxonomy" id="8005"/>
    <lineage>
        <taxon>Eukaryota</taxon>
        <taxon>Metazoa</taxon>
        <taxon>Chordata</taxon>
        <taxon>Craniata</taxon>
        <taxon>Vertebrata</taxon>
        <taxon>Euteleostomi</taxon>
        <taxon>Actinopterygii</taxon>
        <taxon>Neopterygii</taxon>
        <taxon>Teleostei</taxon>
        <taxon>Ostariophysi</taxon>
        <taxon>Gymnotiformes</taxon>
        <taxon>Gymnotoidei</taxon>
        <taxon>Gymnotidae</taxon>
        <taxon>Electrophorus</taxon>
    </lineage>
</organism>
<dbReference type="InterPro" id="IPR002121">
    <property type="entry name" value="HRDC_dom"/>
</dbReference>
<dbReference type="GO" id="GO:0005737">
    <property type="term" value="C:cytoplasm"/>
    <property type="evidence" value="ECO:0007669"/>
    <property type="project" value="TreeGrafter"/>
</dbReference>
<evidence type="ECO:0000259" key="12">
    <source>
        <dbReference type="PROSITE" id="PS51192"/>
    </source>
</evidence>
<dbReference type="InterPro" id="IPR002562">
    <property type="entry name" value="3'-5'_exonuclease_dom"/>
</dbReference>
<dbReference type="GO" id="GO:0003677">
    <property type="term" value="F:DNA binding"/>
    <property type="evidence" value="ECO:0007669"/>
    <property type="project" value="UniProtKB-KW"/>
</dbReference>
<evidence type="ECO:0000313" key="15">
    <source>
        <dbReference type="Proteomes" id="UP000314983"/>
    </source>
</evidence>
<dbReference type="FunFam" id="3.40.50.300:FF:000941">
    <property type="entry name" value="Werner syndrome RecQ like helicase"/>
    <property type="match status" value="1"/>
</dbReference>
<dbReference type="Pfam" id="PF09382">
    <property type="entry name" value="RQC"/>
    <property type="match status" value="1"/>
</dbReference>
<gene>
    <name evidence="14" type="primary">wrn</name>
</gene>
<dbReference type="InterPro" id="IPR029491">
    <property type="entry name" value="Helicase_HTH"/>
</dbReference>
<dbReference type="GeneTree" id="ENSGT00940000159168"/>
<evidence type="ECO:0000259" key="13">
    <source>
        <dbReference type="PROSITE" id="PS51194"/>
    </source>
</evidence>
<dbReference type="InterPro" id="IPR044876">
    <property type="entry name" value="HRDC_dom_sf"/>
</dbReference>
<dbReference type="GO" id="GO:0006260">
    <property type="term" value="P:DNA replication"/>
    <property type="evidence" value="ECO:0007669"/>
    <property type="project" value="InterPro"/>
</dbReference>
<feature type="domain" description="HRDC" evidence="11">
    <location>
        <begin position="897"/>
        <end position="976"/>
    </location>
</feature>
<dbReference type="Pfam" id="PF16124">
    <property type="entry name" value="RecQ_Zn_bind"/>
    <property type="match status" value="1"/>
</dbReference>
<dbReference type="GO" id="GO:0005694">
    <property type="term" value="C:chromosome"/>
    <property type="evidence" value="ECO:0007669"/>
    <property type="project" value="TreeGrafter"/>
</dbReference>
<feature type="domain" description="Helicase C-terminal" evidence="13">
    <location>
        <begin position="553"/>
        <end position="707"/>
    </location>
</feature>
<reference evidence="14" key="2">
    <citation type="submission" date="2025-08" db="UniProtKB">
        <authorList>
            <consortium name="Ensembl"/>
        </authorList>
    </citation>
    <scope>IDENTIFICATION</scope>
</reference>
<dbReference type="SUPFAM" id="SSF47819">
    <property type="entry name" value="HRDC-like"/>
    <property type="match status" value="1"/>
</dbReference>
<comment type="catalytic activity">
    <reaction evidence="9">
        <text>Couples ATP hydrolysis with the unwinding of duplex DNA by translocating in the 3'-5' direction.</text>
        <dbReference type="EC" id="5.6.2.4"/>
    </reaction>
</comment>
<evidence type="ECO:0000256" key="5">
    <source>
        <dbReference type="ARBA" id="ARBA00022806"/>
    </source>
</evidence>
<dbReference type="Pfam" id="PF00270">
    <property type="entry name" value="DEAD"/>
    <property type="match status" value="1"/>
</dbReference>
<dbReference type="PROSITE" id="PS50967">
    <property type="entry name" value="HRDC"/>
    <property type="match status" value="1"/>
</dbReference>
<dbReference type="PANTHER" id="PTHR13710:SF120">
    <property type="entry name" value="BIFUNCTIONAL 3'-5' EXONUCLEASE_ATP-DEPENDENT HELICASE WRN"/>
    <property type="match status" value="1"/>
</dbReference>
<keyword evidence="15" id="KW-1185">Reference proteome</keyword>
<evidence type="ECO:0000259" key="11">
    <source>
        <dbReference type="PROSITE" id="PS50967"/>
    </source>
</evidence>
<dbReference type="Gene3D" id="3.40.50.300">
    <property type="entry name" value="P-loop containing nucleotide triphosphate hydrolases"/>
    <property type="match status" value="2"/>
</dbReference>
<proteinExistence type="inferred from homology"/>
<keyword evidence="5" id="KW-0347">Helicase</keyword>
<name>A0AAY5ETP1_ELEEL</name>
<dbReference type="Proteomes" id="UP000314983">
    <property type="component" value="Chromosome 17"/>
</dbReference>
<dbReference type="SMART" id="SM00474">
    <property type="entry name" value="35EXOc"/>
    <property type="match status" value="1"/>
</dbReference>
<evidence type="ECO:0000256" key="8">
    <source>
        <dbReference type="ARBA" id="ARBA00023235"/>
    </source>
</evidence>
<dbReference type="PANTHER" id="PTHR13710">
    <property type="entry name" value="DNA HELICASE RECQ FAMILY MEMBER"/>
    <property type="match status" value="1"/>
</dbReference>
<evidence type="ECO:0000256" key="10">
    <source>
        <dbReference type="ARBA" id="ARBA00034808"/>
    </source>
</evidence>
<dbReference type="Pfam" id="PF14493">
    <property type="entry name" value="HTH_40"/>
    <property type="match status" value="1"/>
</dbReference>
<dbReference type="InterPro" id="IPR010997">
    <property type="entry name" value="HRDC-like_sf"/>
</dbReference>
<dbReference type="InterPro" id="IPR004589">
    <property type="entry name" value="DNA_helicase_ATP-dep_RecQ"/>
</dbReference>
<evidence type="ECO:0000313" key="14">
    <source>
        <dbReference type="Ensembl" id="ENSEEEP00000059914.1"/>
    </source>
</evidence>
<dbReference type="Ensembl" id="ENSEEET00000055123.1">
    <property type="protein sequence ID" value="ENSEEEP00000059914.1"/>
    <property type="gene ID" value="ENSEEEG00000008853.2"/>
</dbReference>
<dbReference type="Gene3D" id="3.30.420.10">
    <property type="entry name" value="Ribonuclease H-like superfamily/Ribonuclease H"/>
    <property type="match status" value="1"/>
</dbReference>
<dbReference type="SUPFAM" id="SSF53098">
    <property type="entry name" value="Ribonuclease H-like"/>
    <property type="match status" value="1"/>
</dbReference>
<dbReference type="InterPro" id="IPR018982">
    <property type="entry name" value="RQC_domain"/>
</dbReference>
<dbReference type="Gene3D" id="1.10.150.80">
    <property type="entry name" value="HRDC domain"/>
    <property type="match status" value="1"/>
</dbReference>
<evidence type="ECO:0000256" key="2">
    <source>
        <dbReference type="ARBA" id="ARBA00005446"/>
    </source>
</evidence>
<keyword evidence="3" id="KW-0547">Nucleotide-binding</keyword>
<protein>
    <recommendedName>
        <fullName evidence="10">DNA 3'-5' helicase</fullName>
        <ecNumber evidence="10">5.6.2.4</ecNumber>
    </recommendedName>
</protein>
<reference evidence="14" key="3">
    <citation type="submission" date="2025-09" db="UniProtKB">
        <authorList>
            <consortium name="Ensembl"/>
        </authorList>
    </citation>
    <scope>IDENTIFICATION</scope>
</reference>
<dbReference type="InterPro" id="IPR032284">
    <property type="entry name" value="RecQ_Zn-bd"/>
</dbReference>
<evidence type="ECO:0000256" key="6">
    <source>
        <dbReference type="ARBA" id="ARBA00022840"/>
    </source>
</evidence>
<dbReference type="InterPro" id="IPR001650">
    <property type="entry name" value="Helicase_C-like"/>
</dbReference>
<dbReference type="Pfam" id="PF00570">
    <property type="entry name" value="HRDC"/>
    <property type="match status" value="1"/>
</dbReference>
<keyword evidence="8" id="KW-0413">Isomerase</keyword>
<dbReference type="InterPro" id="IPR011545">
    <property type="entry name" value="DEAD/DEAH_box_helicase_dom"/>
</dbReference>
<dbReference type="InterPro" id="IPR027417">
    <property type="entry name" value="P-loop_NTPase"/>
</dbReference>